<dbReference type="OrthoDB" id="4863639at2759"/>
<gene>
    <name evidence="2" type="ORF">CNYM01_04064</name>
</gene>
<dbReference type="Proteomes" id="UP000070054">
    <property type="component" value="Unassembled WGS sequence"/>
</dbReference>
<evidence type="ECO:0000313" key="2">
    <source>
        <dbReference type="EMBL" id="KXH54565.1"/>
    </source>
</evidence>
<feature type="signal peptide" evidence="1">
    <location>
        <begin position="1"/>
        <end position="22"/>
    </location>
</feature>
<evidence type="ECO:0000256" key="1">
    <source>
        <dbReference type="SAM" id="SignalP"/>
    </source>
</evidence>
<keyword evidence="3" id="KW-1185">Reference proteome</keyword>
<proteinExistence type="predicted"/>
<evidence type="ECO:0000313" key="3">
    <source>
        <dbReference type="Proteomes" id="UP000070054"/>
    </source>
</evidence>
<protein>
    <submittedName>
        <fullName evidence="2">Uncharacterized protein</fullName>
    </submittedName>
</protein>
<dbReference type="AlphaFoldDB" id="A0A135U2F7"/>
<sequence>MQFPAVFSMVLAIASLGAFVQARPSPCPDVRRLPPPSNTPPWKRDDILNGKASPEICCSYGVCKGDVVVVSG</sequence>
<accession>A0A135U2F7</accession>
<dbReference type="EMBL" id="JEMN01000913">
    <property type="protein sequence ID" value="KXH54565.1"/>
    <property type="molecule type" value="Genomic_DNA"/>
</dbReference>
<reference evidence="2 3" key="1">
    <citation type="submission" date="2014-02" db="EMBL/GenBank/DDBJ databases">
        <title>The genome sequence of Colletotrichum nymphaeae SA-01.</title>
        <authorList>
            <person name="Baroncelli R."/>
            <person name="Thon M.R."/>
        </authorList>
    </citation>
    <scope>NUCLEOTIDE SEQUENCE [LARGE SCALE GENOMIC DNA]</scope>
    <source>
        <strain evidence="2 3">SA-01</strain>
    </source>
</reference>
<feature type="chain" id="PRO_5007804548" evidence="1">
    <location>
        <begin position="23"/>
        <end position="72"/>
    </location>
</feature>
<keyword evidence="1" id="KW-0732">Signal</keyword>
<organism evidence="2 3">
    <name type="scientific">Colletotrichum nymphaeae SA-01</name>
    <dbReference type="NCBI Taxonomy" id="1460502"/>
    <lineage>
        <taxon>Eukaryota</taxon>
        <taxon>Fungi</taxon>
        <taxon>Dikarya</taxon>
        <taxon>Ascomycota</taxon>
        <taxon>Pezizomycotina</taxon>
        <taxon>Sordariomycetes</taxon>
        <taxon>Hypocreomycetidae</taxon>
        <taxon>Glomerellales</taxon>
        <taxon>Glomerellaceae</taxon>
        <taxon>Colletotrichum</taxon>
        <taxon>Colletotrichum acutatum species complex</taxon>
    </lineage>
</organism>
<name>A0A135U2F7_9PEZI</name>
<comment type="caution">
    <text evidence="2">The sequence shown here is derived from an EMBL/GenBank/DDBJ whole genome shotgun (WGS) entry which is preliminary data.</text>
</comment>